<dbReference type="EMBL" id="JAFIQS020000007">
    <property type="protein sequence ID" value="KAH9479871.1"/>
    <property type="molecule type" value="Genomic_DNA"/>
</dbReference>
<dbReference type="Proteomes" id="UP000664032">
    <property type="component" value="Unassembled WGS sequence"/>
</dbReference>
<sequence>MATLLATEYQLDDRKIANWTQNQEKSISTEYPFLPQNENLDDFVARTYLQFLWLPESIMPLNLLIPSLRRVNVPSSSSDTSVHPMHALLEPIMLTTPDVDNKYNVELPLILSEGGGAGEMEETMMWYSLTHEKGDHSEHSEGPWTDDVWRQGYMEPLSRVQIQILLFFYKLSLPGPAPPEKKTKKRKRNEQQPMMTRDHLEAFMDRLSMWQLLSTIEQTRSPAEERDWIQTFFENIVEPAFKVQLPDLCTLLRSKVFPSSPFSDDEDESEPQKRKSSSPAPRSLSRAPSTSQTSSPSTSKSILARSRSRSLSVSLAQEQKERERASSIPAKKPAFTREISMSRVFKPKPKPQPAHAEVKTVKTEAPKAKIKPVNSSANLGVILVEETPAKPAKANSKAAITLVEDSPVKPRVAPSTAGQRQSTLNFKRSKDLPIVIPESPIKGTEEDDGEEEWMMASSPPDIVFLNPTRDPDGVAEMNGSDDDERVLATPSKPSRSRSRLSLRKM</sequence>
<keyword evidence="2" id="KW-1185">Reference proteome</keyword>
<protein>
    <submittedName>
        <fullName evidence="1">Uncharacterized protein</fullName>
    </submittedName>
</protein>
<accession>A0ACB8GW63</accession>
<evidence type="ECO:0000313" key="2">
    <source>
        <dbReference type="Proteomes" id="UP000664032"/>
    </source>
</evidence>
<gene>
    <name evidence="1" type="ORF">JR316_0008467</name>
</gene>
<proteinExistence type="predicted"/>
<name>A0ACB8GW63_PSICU</name>
<comment type="caution">
    <text evidence="1">The sequence shown here is derived from an EMBL/GenBank/DDBJ whole genome shotgun (WGS) entry which is preliminary data.</text>
</comment>
<organism evidence="1 2">
    <name type="scientific">Psilocybe cubensis</name>
    <name type="common">Psychedelic mushroom</name>
    <name type="synonym">Stropharia cubensis</name>
    <dbReference type="NCBI Taxonomy" id="181762"/>
    <lineage>
        <taxon>Eukaryota</taxon>
        <taxon>Fungi</taxon>
        <taxon>Dikarya</taxon>
        <taxon>Basidiomycota</taxon>
        <taxon>Agaricomycotina</taxon>
        <taxon>Agaricomycetes</taxon>
        <taxon>Agaricomycetidae</taxon>
        <taxon>Agaricales</taxon>
        <taxon>Agaricineae</taxon>
        <taxon>Strophariaceae</taxon>
        <taxon>Psilocybe</taxon>
    </lineage>
</organism>
<reference evidence="1" key="1">
    <citation type="submission" date="2021-10" db="EMBL/GenBank/DDBJ databases">
        <title>Psilocybe cubensis genome.</title>
        <authorList>
            <person name="Mckernan K.J."/>
            <person name="Crawford S."/>
            <person name="Trippe A."/>
            <person name="Kane L.T."/>
            <person name="Mclaughlin S."/>
        </authorList>
    </citation>
    <scope>NUCLEOTIDE SEQUENCE</scope>
    <source>
        <strain evidence="1">MGC-MH-2018</strain>
    </source>
</reference>
<evidence type="ECO:0000313" key="1">
    <source>
        <dbReference type="EMBL" id="KAH9479871.1"/>
    </source>
</evidence>